<evidence type="ECO:0000313" key="5">
    <source>
        <dbReference type="EMBL" id="RWS22259.1"/>
    </source>
</evidence>
<evidence type="ECO:0000313" key="6">
    <source>
        <dbReference type="Proteomes" id="UP000288716"/>
    </source>
</evidence>
<feature type="non-terminal residue" evidence="5">
    <location>
        <position position="242"/>
    </location>
</feature>
<gene>
    <name evidence="5" type="ORF">B4U80_11663</name>
</gene>
<dbReference type="SMART" id="SM00034">
    <property type="entry name" value="CLECT"/>
    <property type="match status" value="1"/>
</dbReference>
<keyword evidence="6" id="KW-1185">Reference proteome</keyword>
<evidence type="ECO:0000256" key="1">
    <source>
        <dbReference type="ARBA" id="ARBA00023157"/>
    </source>
</evidence>
<dbReference type="EMBL" id="NCKV01009322">
    <property type="protein sequence ID" value="RWS22259.1"/>
    <property type="molecule type" value="Genomic_DNA"/>
</dbReference>
<feature type="signal peptide" evidence="3">
    <location>
        <begin position="1"/>
        <end position="19"/>
    </location>
</feature>
<dbReference type="PROSITE" id="PS50041">
    <property type="entry name" value="C_TYPE_LECTIN_2"/>
    <property type="match status" value="1"/>
</dbReference>
<evidence type="ECO:0000256" key="2">
    <source>
        <dbReference type="SAM" id="Coils"/>
    </source>
</evidence>
<keyword evidence="1" id="KW-1015">Disulfide bond</keyword>
<dbReference type="VEuPathDB" id="VectorBase:LDEU009781"/>
<accession>A0A443S408</accession>
<dbReference type="Gene3D" id="3.10.100.10">
    <property type="entry name" value="Mannose-Binding Protein A, subunit A"/>
    <property type="match status" value="1"/>
</dbReference>
<dbReference type="PANTHER" id="PTHR22803">
    <property type="entry name" value="MANNOSE, PHOSPHOLIPASE, LECTIN RECEPTOR RELATED"/>
    <property type="match status" value="1"/>
</dbReference>
<dbReference type="InterPro" id="IPR001304">
    <property type="entry name" value="C-type_lectin-like"/>
</dbReference>
<dbReference type="SUPFAM" id="SSF56436">
    <property type="entry name" value="C-type lectin-like"/>
    <property type="match status" value="1"/>
</dbReference>
<evidence type="ECO:0000256" key="3">
    <source>
        <dbReference type="SAM" id="SignalP"/>
    </source>
</evidence>
<reference evidence="5 6" key="1">
    <citation type="journal article" date="2018" name="Gigascience">
        <title>Genomes of trombidid mites reveal novel predicted allergens and laterally-transferred genes associated with secondary metabolism.</title>
        <authorList>
            <person name="Dong X."/>
            <person name="Chaisiri K."/>
            <person name="Xia D."/>
            <person name="Armstrong S.D."/>
            <person name="Fang Y."/>
            <person name="Donnelly M.J."/>
            <person name="Kadowaki T."/>
            <person name="McGarry J.W."/>
            <person name="Darby A.C."/>
            <person name="Makepeace B.L."/>
        </authorList>
    </citation>
    <scope>NUCLEOTIDE SEQUENCE [LARGE SCALE GENOMIC DNA]</scope>
    <source>
        <strain evidence="5">UoL-UT</strain>
    </source>
</reference>
<dbReference type="InterPro" id="IPR016187">
    <property type="entry name" value="CTDL_fold"/>
</dbReference>
<dbReference type="InterPro" id="IPR050111">
    <property type="entry name" value="C-type_lectin/snaclec_domain"/>
</dbReference>
<dbReference type="PROSITE" id="PS51257">
    <property type="entry name" value="PROKAR_LIPOPROTEIN"/>
    <property type="match status" value="1"/>
</dbReference>
<comment type="caution">
    <text evidence="5">The sequence shown here is derived from an EMBL/GenBank/DDBJ whole genome shotgun (WGS) entry which is preliminary data.</text>
</comment>
<dbReference type="InterPro" id="IPR018378">
    <property type="entry name" value="C-type_lectin_CS"/>
</dbReference>
<name>A0A443S408_9ACAR</name>
<feature type="chain" id="PRO_5019421924" evidence="3">
    <location>
        <begin position="20"/>
        <end position="242"/>
    </location>
</feature>
<organism evidence="5 6">
    <name type="scientific">Leptotrombidium deliense</name>
    <dbReference type="NCBI Taxonomy" id="299467"/>
    <lineage>
        <taxon>Eukaryota</taxon>
        <taxon>Metazoa</taxon>
        <taxon>Ecdysozoa</taxon>
        <taxon>Arthropoda</taxon>
        <taxon>Chelicerata</taxon>
        <taxon>Arachnida</taxon>
        <taxon>Acari</taxon>
        <taxon>Acariformes</taxon>
        <taxon>Trombidiformes</taxon>
        <taxon>Prostigmata</taxon>
        <taxon>Anystina</taxon>
        <taxon>Parasitengona</taxon>
        <taxon>Trombiculoidea</taxon>
        <taxon>Trombiculidae</taxon>
        <taxon>Leptotrombidium</taxon>
    </lineage>
</organism>
<dbReference type="Pfam" id="PF00059">
    <property type="entry name" value="Lectin_C"/>
    <property type="match status" value="1"/>
</dbReference>
<dbReference type="InterPro" id="IPR016186">
    <property type="entry name" value="C-type_lectin-like/link_sf"/>
</dbReference>
<dbReference type="Proteomes" id="UP000288716">
    <property type="component" value="Unassembled WGS sequence"/>
</dbReference>
<dbReference type="OrthoDB" id="538816at2759"/>
<sequence>MRATVTLFFLLAIIGACMADTYECPQGWAAFEKKCFFRNDTLRGTFDKNFEYCNSIGAQMITTKTFSELSFVSYYARFNIYYLGIKKVSDVAWRWIDGAIPMYYFWEASVAEKQNRATLQPCAIIDPSSGRWKDSNCMQQFNFMCEKNATSQDLRKIKEERERLDKEADRIKNELNKTTSDIDDLKKQVDENKKYCETTVTTNVNKMKTEMENKFNVEIGKVNVNASNEIKKVDEQCTKRTK</sequence>
<proteinExistence type="predicted"/>
<protein>
    <submittedName>
        <fullName evidence="5">Clec4g protein-like protein</fullName>
    </submittedName>
</protein>
<feature type="coiled-coil region" evidence="2">
    <location>
        <begin position="147"/>
        <end position="188"/>
    </location>
</feature>
<feature type="domain" description="C-type lectin" evidence="4">
    <location>
        <begin position="31"/>
        <end position="146"/>
    </location>
</feature>
<keyword evidence="3" id="KW-0732">Signal</keyword>
<keyword evidence="2" id="KW-0175">Coiled coil</keyword>
<dbReference type="AlphaFoldDB" id="A0A443S408"/>
<evidence type="ECO:0000259" key="4">
    <source>
        <dbReference type="PROSITE" id="PS50041"/>
    </source>
</evidence>
<dbReference type="PROSITE" id="PS00615">
    <property type="entry name" value="C_TYPE_LECTIN_1"/>
    <property type="match status" value="1"/>
</dbReference>